<evidence type="ECO:0000256" key="4">
    <source>
        <dbReference type="ARBA" id="ARBA00022989"/>
    </source>
</evidence>
<keyword evidence="4 7" id="KW-1133">Transmembrane helix</keyword>
<gene>
    <name evidence="8" type="ORF">U0042_12590</name>
</gene>
<evidence type="ECO:0000256" key="2">
    <source>
        <dbReference type="ARBA" id="ARBA00022475"/>
    </source>
</evidence>
<feature type="region of interest" description="Disordered" evidence="6">
    <location>
        <begin position="340"/>
        <end position="369"/>
    </location>
</feature>
<sequence length="369" mass="39675">MKWLKWMGFPVGIAILIALVVHEGARDVMHVIGQAGPALLWLVPFHALPLLLDAHAWRLLLGGRAPLAFLWWIATVREAVSRLLPSVGVGGEIVGIRLARWRVRDASRVSASVIVEVLITIAVQYAFSALGLVLIVASTHHADSLRAIGLALLLSLPVPVITVVLLRRGGIFHAIERWAGRLLGEAHPFLLGVDGKKLDADIDALMCRAGLLFRSFAWQLGGYMLGALETYWALALLGHPVSIAGALAIEALTQAVRHAAFMVPAGLGIQEAAVVLLAQMFGVNHEVALSLALVKRMREVVFGCMALASWQLAELVRGRRHVRPAGSALAVATATADVSRTTDGGAQASSDAQRALDHDDERHAREHVR</sequence>
<organism evidence="8 9">
    <name type="scientific">Paraburkholderia kururiensis</name>
    <dbReference type="NCBI Taxonomy" id="984307"/>
    <lineage>
        <taxon>Bacteria</taxon>
        <taxon>Pseudomonadati</taxon>
        <taxon>Pseudomonadota</taxon>
        <taxon>Betaproteobacteria</taxon>
        <taxon>Burkholderiales</taxon>
        <taxon>Burkholderiaceae</taxon>
        <taxon>Paraburkholderia</taxon>
    </lineage>
</organism>
<feature type="transmembrane region" description="Helical" evidence="7">
    <location>
        <begin position="6"/>
        <end position="25"/>
    </location>
</feature>
<reference evidence="8 9" key="1">
    <citation type="submission" date="2023-12" db="EMBL/GenBank/DDBJ databases">
        <title>Genome sequencing and assembly of bacterial species from a model synthetic community.</title>
        <authorList>
            <person name="Hogle S.L."/>
        </authorList>
    </citation>
    <scope>NUCLEOTIDE SEQUENCE [LARGE SCALE GENOMIC DNA]</scope>
    <source>
        <strain evidence="8 9">HAMBI 2494</strain>
    </source>
</reference>
<feature type="compositionally biased region" description="Basic and acidic residues" evidence="6">
    <location>
        <begin position="354"/>
        <end position="369"/>
    </location>
</feature>
<dbReference type="EMBL" id="CP139965">
    <property type="protein sequence ID" value="WQD80443.1"/>
    <property type="molecule type" value="Genomic_DNA"/>
</dbReference>
<feature type="transmembrane region" description="Helical" evidence="7">
    <location>
        <begin position="37"/>
        <end position="59"/>
    </location>
</feature>
<comment type="subcellular location">
    <subcellularLocation>
        <location evidence="1">Cell membrane</location>
        <topology evidence="1">Multi-pass membrane protein</topology>
    </subcellularLocation>
</comment>
<keyword evidence="5 7" id="KW-0472">Membrane</keyword>
<evidence type="ECO:0000256" key="5">
    <source>
        <dbReference type="ARBA" id="ARBA00023136"/>
    </source>
</evidence>
<evidence type="ECO:0000256" key="1">
    <source>
        <dbReference type="ARBA" id="ARBA00004651"/>
    </source>
</evidence>
<accession>A0ABZ0WSQ3</accession>
<feature type="transmembrane region" description="Helical" evidence="7">
    <location>
        <begin position="147"/>
        <end position="166"/>
    </location>
</feature>
<protein>
    <submittedName>
        <fullName evidence="8">Lysylphosphatidylglycerol synthase domain-containing protein</fullName>
    </submittedName>
</protein>
<keyword evidence="3 7" id="KW-0812">Transmembrane</keyword>
<feature type="compositionally biased region" description="Polar residues" evidence="6">
    <location>
        <begin position="341"/>
        <end position="352"/>
    </location>
</feature>
<dbReference type="Proteomes" id="UP001325479">
    <property type="component" value="Chromosome"/>
</dbReference>
<evidence type="ECO:0000256" key="7">
    <source>
        <dbReference type="SAM" id="Phobius"/>
    </source>
</evidence>
<evidence type="ECO:0000256" key="3">
    <source>
        <dbReference type="ARBA" id="ARBA00022692"/>
    </source>
</evidence>
<keyword evidence="2" id="KW-1003">Cell membrane</keyword>
<dbReference type="PANTHER" id="PTHR39087">
    <property type="entry name" value="UPF0104 MEMBRANE PROTEIN MJ1595"/>
    <property type="match status" value="1"/>
</dbReference>
<evidence type="ECO:0000313" key="8">
    <source>
        <dbReference type="EMBL" id="WQD80443.1"/>
    </source>
</evidence>
<proteinExistence type="predicted"/>
<dbReference type="PANTHER" id="PTHR39087:SF2">
    <property type="entry name" value="UPF0104 MEMBRANE PROTEIN MJ1595"/>
    <property type="match status" value="1"/>
</dbReference>
<dbReference type="RefSeq" id="WP_114811058.1">
    <property type="nucleotide sequence ID" value="NZ_CP139965.1"/>
</dbReference>
<feature type="transmembrane region" description="Helical" evidence="7">
    <location>
        <begin position="111"/>
        <end position="135"/>
    </location>
</feature>
<feature type="transmembrane region" description="Helical" evidence="7">
    <location>
        <begin position="231"/>
        <end position="252"/>
    </location>
</feature>
<evidence type="ECO:0000256" key="6">
    <source>
        <dbReference type="SAM" id="MobiDB-lite"/>
    </source>
</evidence>
<dbReference type="Pfam" id="PF03706">
    <property type="entry name" value="LPG_synthase_TM"/>
    <property type="match status" value="1"/>
</dbReference>
<dbReference type="NCBIfam" id="TIGR03476">
    <property type="entry name" value="HpnL"/>
    <property type="match status" value="1"/>
</dbReference>
<name>A0ABZ0WSQ3_9BURK</name>
<evidence type="ECO:0000313" key="9">
    <source>
        <dbReference type="Proteomes" id="UP001325479"/>
    </source>
</evidence>
<keyword evidence="9" id="KW-1185">Reference proteome</keyword>
<dbReference type="InterPro" id="IPR022791">
    <property type="entry name" value="L-PG_synthase/AglD"/>
</dbReference>